<evidence type="ECO:0000313" key="2">
    <source>
        <dbReference type="Proteomes" id="UP000019402"/>
    </source>
</evidence>
<accession>W7YE65</accession>
<keyword evidence="2" id="KW-1185">Reference proteome</keyword>
<protein>
    <submittedName>
        <fullName evidence="1">Uncharacterized protein</fullName>
    </submittedName>
</protein>
<dbReference type="RefSeq" id="WP_152541912.1">
    <property type="nucleotide sequence ID" value="NZ_BAMD01000121.1"/>
</dbReference>
<proteinExistence type="predicted"/>
<gene>
    <name evidence="1" type="ORF">JCM21142_104520</name>
</gene>
<comment type="caution">
    <text evidence="1">The sequence shown here is derived from an EMBL/GenBank/DDBJ whole genome shotgun (WGS) entry which is preliminary data.</text>
</comment>
<dbReference type="EMBL" id="BAMD01000121">
    <property type="protein sequence ID" value="GAF05768.1"/>
    <property type="molecule type" value="Genomic_DNA"/>
</dbReference>
<name>W7YE65_9BACT</name>
<dbReference type="STRING" id="869213.GCA_000517085_03844"/>
<dbReference type="AlphaFoldDB" id="W7YE65"/>
<dbReference type="Proteomes" id="UP000019402">
    <property type="component" value="Unassembled WGS sequence"/>
</dbReference>
<reference evidence="1 2" key="1">
    <citation type="journal article" date="2014" name="Genome Announc.">
        <title>Draft Genome Sequence of Cytophaga fermentans JCM 21142T, a Facultative Anaerobe Isolated from Marine Mud.</title>
        <authorList>
            <person name="Starns D."/>
            <person name="Oshima K."/>
            <person name="Suda W."/>
            <person name="Iino T."/>
            <person name="Yuki M."/>
            <person name="Inoue J."/>
            <person name="Kitamura K."/>
            <person name="Iida T."/>
            <person name="Darby A."/>
            <person name="Hattori M."/>
            <person name="Ohkuma M."/>
        </authorList>
    </citation>
    <scope>NUCLEOTIDE SEQUENCE [LARGE SCALE GENOMIC DNA]</scope>
    <source>
        <strain evidence="1 2">JCM 21142</strain>
    </source>
</reference>
<evidence type="ECO:0000313" key="1">
    <source>
        <dbReference type="EMBL" id="GAF05768.1"/>
    </source>
</evidence>
<sequence length="60" mass="6947">MIVQLPNRKGSLHHLRHIHLEVTMLDGVSCGLNLKVVLDQNEVFLEMTILWYKTLEIHGL</sequence>
<organism evidence="1 2">
    <name type="scientific">Saccharicrinis fermentans DSM 9555 = JCM 21142</name>
    <dbReference type="NCBI Taxonomy" id="869213"/>
    <lineage>
        <taxon>Bacteria</taxon>
        <taxon>Pseudomonadati</taxon>
        <taxon>Bacteroidota</taxon>
        <taxon>Bacteroidia</taxon>
        <taxon>Marinilabiliales</taxon>
        <taxon>Marinilabiliaceae</taxon>
        <taxon>Saccharicrinis</taxon>
    </lineage>
</organism>